<keyword evidence="3" id="KW-1185">Reference proteome</keyword>
<proteinExistence type="predicted"/>
<dbReference type="Gene3D" id="2.30.30.40">
    <property type="entry name" value="SH3 Domains"/>
    <property type="match status" value="1"/>
</dbReference>
<gene>
    <name evidence="2" type="ORF">HDU87_004087</name>
</gene>
<dbReference type="InterPro" id="IPR036028">
    <property type="entry name" value="SH3-like_dom_sf"/>
</dbReference>
<dbReference type="EMBL" id="JADGJQ010000003">
    <property type="protein sequence ID" value="KAJ3184684.1"/>
    <property type="molecule type" value="Genomic_DNA"/>
</dbReference>
<evidence type="ECO:0000313" key="2">
    <source>
        <dbReference type="EMBL" id="KAJ3184684.1"/>
    </source>
</evidence>
<evidence type="ECO:0008006" key="4">
    <source>
        <dbReference type="Google" id="ProtNLM"/>
    </source>
</evidence>
<sequence length="167" mass="17814">MLWSAAAAAEDGDEHDEKQSQLQLQRNGDEEWGSSIARSSFTAASSMAPAAAAAAAAVASANGNRNSTARTMRVWAEYVPILDDELELRVGDEVEIAETFSDGWASGVQVLKPSTIGVFPLACLVAPTISSPRDGRSPSVILSPRLGRAASMNWGQRERTREAVRIN</sequence>
<comment type="caution">
    <text evidence="2">The sequence shown here is derived from an EMBL/GenBank/DDBJ whole genome shotgun (WGS) entry which is preliminary data.</text>
</comment>
<dbReference type="AlphaFoldDB" id="A0AAD5TR54"/>
<organism evidence="2 3">
    <name type="scientific">Geranomyces variabilis</name>
    <dbReference type="NCBI Taxonomy" id="109894"/>
    <lineage>
        <taxon>Eukaryota</taxon>
        <taxon>Fungi</taxon>
        <taxon>Fungi incertae sedis</taxon>
        <taxon>Chytridiomycota</taxon>
        <taxon>Chytridiomycota incertae sedis</taxon>
        <taxon>Chytridiomycetes</taxon>
        <taxon>Spizellomycetales</taxon>
        <taxon>Powellomycetaceae</taxon>
        <taxon>Geranomyces</taxon>
    </lineage>
</organism>
<dbReference type="SUPFAM" id="SSF50044">
    <property type="entry name" value="SH3-domain"/>
    <property type="match status" value="1"/>
</dbReference>
<reference evidence="2" key="1">
    <citation type="submission" date="2020-05" db="EMBL/GenBank/DDBJ databases">
        <title>Phylogenomic resolution of chytrid fungi.</title>
        <authorList>
            <person name="Stajich J.E."/>
            <person name="Amses K."/>
            <person name="Simmons R."/>
            <person name="Seto K."/>
            <person name="Myers J."/>
            <person name="Bonds A."/>
            <person name="Quandt C.A."/>
            <person name="Barry K."/>
            <person name="Liu P."/>
            <person name="Grigoriev I."/>
            <person name="Longcore J.E."/>
            <person name="James T.Y."/>
        </authorList>
    </citation>
    <scope>NUCLEOTIDE SEQUENCE</scope>
    <source>
        <strain evidence="2">JEL0379</strain>
    </source>
</reference>
<accession>A0AAD5TR54</accession>
<feature type="region of interest" description="Disordered" evidence="1">
    <location>
        <begin position="1"/>
        <end position="35"/>
    </location>
</feature>
<dbReference type="Proteomes" id="UP001212152">
    <property type="component" value="Unassembled WGS sequence"/>
</dbReference>
<name>A0AAD5TR54_9FUNG</name>
<evidence type="ECO:0000313" key="3">
    <source>
        <dbReference type="Proteomes" id="UP001212152"/>
    </source>
</evidence>
<protein>
    <recommendedName>
        <fullName evidence="4">SH3 domain-containing protein</fullName>
    </recommendedName>
</protein>
<evidence type="ECO:0000256" key="1">
    <source>
        <dbReference type="SAM" id="MobiDB-lite"/>
    </source>
</evidence>